<evidence type="ECO:0000256" key="1">
    <source>
        <dbReference type="SAM" id="Phobius"/>
    </source>
</evidence>
<proteinExistence type="predicted"/>
<keyword evidence="3" id="KW-1185">Reference proteome</keyword>
<evidence type="ECO:0000313" key="2">
    <source>
        <dbReference type="EMBL" id="PKI38255.1"/>
    </source>
</evidence>
<dbReference type="Proteomes" id="UP000233551">
    <property type="component" value="Unassembled WGS sequence"/>
</dbReference>
<keyword evidence="1" id="KW-0812">Transmembrane</keyword>
<dbReference type="EMBL" id="PGOL01004161">
    <property type="protein sequence ID" value="PKI38255.1"/>
    <property type="molecule type" value="Genomic_DNA"/>
</dbReference>
<keyword evidence="1" id="KW-1133">Transmembrane helix</keyword>
<name>A0A2I0I2N6_PUNGR</name>
<keyword evidence="1" id="KW-0472">Membrane</keyword>
<gene>
    <name evidence="2" type="ORF">CRG98_041354</name>
</gene>
<dbReference type="AlphaFoldDB" id="A0A2I0I2N6"/>
<feature type="transmembrane region" description="Helical" evidence="1">
    <location>
        <begin position="38"/>
        <end position="58"/>
    </location>
</feature>
<protein>
    <submittedName>
        <fullName evidence="2">Uncharacterized protein</fullName>
    </submittedName>
</protein>
<evidence type="ECO:0000313" key="3">
    <source>
        <dbReference type="Proteomes" id="UP000233551"/>
    </source>
</evidence>
<organism evidence="2 3">
    <name type="scientific">Punica granatum</name>
    <name type="common">Pomegranate</name>
    <dbReference type="NCBI Taxonomy" id="22663"/>
    <lineage>
        <taxon>Eukaryota</taxon>
        <taxon>Viridiplantae</taxon>
        <taxon>Streptophyta</taxon>
        <taxon>Embryophyta</taxon>
        <taxon>Tracheophyta</taxon>
        <taxon>Spermatophyta</taxon>
        <taxon>Magnoliopsida</taxon>
        <taxon>eudicotyledons</taxon>
        <taxon>Gunneridae</taxon>
        <taxon>Pentapetalae</taxon>
        <taxon>rosids</taxon>
        <taxon>malvids</taxon>
        <taxon>Myrtales</taxon>
        <taxon>Lythraceae</taxon>
        <taxon>Punica</taxon>
    </lineage>
</organism>
<comment type="caution">
    <text evidence="2">The sequence shown here is derived from an EMBL/GenBank/DDBJ whole genome shotgun (WGS) entry which is preliminary data.</text>
</comment>
<reference evidence="2 3" key="1">
    <citation type="submission" date="2017-11" db="EMBL/GenBank/DDBJ databases">
        <title>De-novo sequencing of pomegranate (Punica granatum L.) genome.</title>
        <authorList>
            <person name="Akparov Z."/>
            <person name="Amiraslanov A."/>
            <person name="Hajiyeva S."/>
            <person name="Abbasov M."/>
            <person name="Kaur K."/>
            <person name="Hamwieh A."/>
            <person name="Solovyev V."/>
            <person name="Salamov A."/>
            <person name="Braich B."/>
            <person name="Kosarev P."/>
            <person name="Mahmoud A."/>
            <person name="Hajiyev E."/>
            <person name="Babayeva S."/>
            <person name="Izzatullayeva V."/>
            <person name="Mammadov A."/>
            <person name="Mammadov A."/>
            <person name="Sharifova S."/>
            <person name="Ojaghi J."/>
            <person name="Eynullazada K."/>
            <person name="Bayramov B."/>
            <person name="Abdulazimova A."/>
            <person name="Shahmuradov I."/>
        </authorList>
    </citation>
    <scope>NUCLEOTIDE SEQUENCE [LARGE SCALE GENOMIC DNA]</scope>
    <source>
        <strain evidence="3">cv. AG2017</strain>
        <tissue evidence="2">Leaf</tissue>
    </source>
</reference>
<accession>A0A2I0I2N6</accession>
<sequence length="119" mass="12827">MGSGHPRAAAVAAWRKLGRHDDSDRGTDMKFGYVWLKLGWAVFGIPGGFRSVLAGFGLGDGLDEMRKRARGRGLGLSHRIGFEPAMGRGLAAADGSAWVSHGWPWVPLGLEKSRKKLEA</sequence>